<evidence type="ECO:0000313" key="2">
    <source>
        <dbReference type="Proteomes" id="UP000037122"/>
    </source>
</evidence>
<dbReference type="VEuPathDB" id="FungiDB:QG37_07120"/>
<dbReference type="EMBL" id="LGST01000054">
    <property type="protein sequence ID" value="KND96511.1"/>
    <property type="molecule type" value="Genomic_DNA"/>
</dbReference>
<protein>
    <submittedName>
        <fullName evidence="1">Uncharacterized protein</fullName>
    </submittedName>
</protein>
<evidence type="ECO:0000313" key="1">
    <source>
        <dbReference type="EMBL" id="KND96511.1"/>
    </source>
</evidence>
<organism evidence="1 2">
    <name type="scientific">Candidozyma auris</name>
    <name type="common">Yeast</name>
    <name type="synonym">Candida auris</name>
    <dbReference type="NCBI Taxonomy" id="498019"/>
    <lineage>
        <taxon>Eukaryota</taxon>
        <taxon>Fungi</taxon>
        <taxon>Dikarya</taxon>
        <taxon>Ascomycota</taxon>
        <taxon>Saccharomycotina</taxon>
        <taxon>Pichiomycetes</taxon>
        <taxon>Metschnikowiaceae</taxon>
        <taxon>Candidozyma</taxon>
    </lineage>
</organism>
<comment type="caution">
    <text evidence="1">The sequence shown here is derived from an EMBL/GenBank/DDBJ whole genome shotgun (WGS) entry which is preliminary data.</text>
</comment>
<sequence>MRDGGGREREPLWPIEYIFAFAGMQVRSLRALWWCFIGEYSMMSVYIEIPNGTPTEDTQRSWNEKAPNLLSTQITALK</sequence>
<dbReference type="AlphaFoldDB" id="A0A0L0NQW7"/>
<name>A0A0L0NQW7_CANAR</name>
<reference evidence="2" key="1">
    <citation type="journal article" date="2015" name="BMC Genomics">
        <title>Draft genome of a commonly misdiagnosed multidrug resistant pathogen Candida auris.</title>
        <authorList>
            <person name="Chatterjee S."/>
            <person name="Alampalli S.V."/>
            <person name="Nageshan R.K."/>
            <person name="Chettiar S.T."/>
            <person name="Joshi S."/>
            <person name="Tatu U.S."/>
        </authorList>
    </citation>
    <scope>NUCLEOTIDE SEQUENCE [LARGE SCALE GENOMIC DNA]</scope>
    <source>
        <strain evidence="2">6684</strain>
    </source>
</reference>
<gene>
    <name evidence="1" type="ORF">QG37_07120</name>
</gene>
<proteinExistence type="predicted"/>
<accession>A0A0L0NQW7</accession>
<dbReference type="Proteomes" id="UP000037122">
    <property type="component" value="Unassembled WGS sequence"/>
</dbReference>